<dbReference type="GO" id="GO:0000976">
    <property type="term" value="F:transcription cis-regulatory region binding"/>
    <property type="evidence" value="ECO:0007669"/>
    <property type="project" value="TreeGrafter"/>
</dbReference>
<dbReference type="PROSITE" id="PS50932">
    <property type="entry name" value="HTH_LACI_2"/>
    <property type="match status" value="1"/>
</dbReference>
<dbReference type="AlphaFoldDB" id="A0A2U2ADG8"/>
<dbReference type="EMBL" id="QEWQ01000004">
    <property type="protein sequence ID" value="PWD80667.1"/>
    <property type="molecule type" value="Genomic_DNA"/>
</dbReference>
<dbReference type="InterPro" id="IPR000843">
    <property type="entry name" value="HTH_LacI"/>
</dbReference>
<organism evidence="5 6">
    <name type="scientific">Ignatzschineria ureiclastica</name>
    <dbReference type="NCBI Taxonomy" id="472582"/>
    <lineage>
        <taxon>Bacteria</taxon>
        <taxon>Pseudomonadati</taxon>
        <taxon>Pseudomonadota</taxon>
        <taxon>Gammaproteobacteria</taxon>
        <taxon>Cardiobacteriales</taxon>
        <taxon>Ignatzschineriaceae</taxon>
        <taxon>Ignatzschineria</taxon>
    </lineage>
</organism>
<evidence type="ECO:0000313" key="5">
    <source>
        <dbReference type="EMBL" id="PWD80667.1"/>
    </source>
</evidence>
<dbReference type="InterPro" id="IPR001761">
    <property type="entry name" value="Peripla_BP/Lac1_sug-bd_dom"/>
</dbReference>
<keyword evidence="2" id="KW-0238">DNA-binding</keyword>
<feature type="domain" description="HTH lacI-type" evidence="4">
    <location>
        <begin position="11"/>
        <end position="65"/>
    </location>
</feature>
<dbReference type="PANTHER" id="PTHR30146">
    <property type="entry name" value="LACI-RELATED TRANSCRIPTIONAL REPRESSOR"/>
    <property type="match status" value="1"/>
</dbReference>
<dbReference type="SUPFAM" id="SSF47413">
    <property type="entry name" value="lambda repressor-like DNA-binding domains"/>
    <property type="match status" value="1"/>
</dbReference>
<dbReference type="GO" id="GO:0003700">
    <property type="term" value="F:DNA-binding transcription factor activity"/>
    <property type="evidence" value="ECO:0007669"/>
    <property type="project" value="TreeGrafter"/>
</dbReference>
<dbReference type="OrthoDB" id="5681588at2"/>
<dbReference type="PANTHER" id="PTHR30146:SF109">
    <property type="entry name" value="HTH-TYPE TRANSCRIPTIONAL REGULATOR GALS"/>
    <property type="match status" value="1"/>
</dbReference>
<gene>
    <name evidence="5" type="ORF">DC083_05975</name>
</gene>
<name>A0A2U2ADG8_9GAMM</name>
<dbReference type="Gene3D" id="1.10.260.40">
    <property type="entry name" value="lambda repressor-like DNA-binding domains"/>
    <property type="match status" value="1"/>
</dbReference>
<comment type="caution">
    <text evidence="5">The sequence shown here is derived from an EMBL/GenBank/DDBJ whole genome shotgun (WGS) entry which is preliminary data.</text>
</comment>
<accession>A0A2U2ADG8</accession>
<dbReference type="Proteomes" id="UP000245020">
    <property type="component" value="Unassembled WGS sequence"/>
</dbReference>
<dbReference type="Pfam" id="PF00356">
    <property type="entry name" value="LacI"/>
    <property type="match status" value="1"/>
</dbReference>
<reference evidence="6" key="1">
    <citation type="submission" date="2018-05" db="EMBL/GenBank/DDBJ databases">
        <title>Ignatzschineria dubaiensis sp. nov., isolated from necrotic foot tissues of dromedaries (Camelus dromedarius) and associated maggots in Dubai, United Arab Emirates.</title>
        <authorList>
            <person name="Tsang C.C."/>
            <person name="Tang J.Y.M."/>
            <person name="Fong J.Y.H."/>
            <person name="Kinne J."/>
            <person name="Lee H.H."/>
            <person name="Joseph M."/>
            <person name="Jose S."/>
            <person name="Schuster R.K."/>
            <person name="Tang Y."/>
            <person name="Sivakumar S."/>
            <person name="Chen J.H.K."/>
            <person name="Teng J.L.L."/>
            <person name="Lau S.K.P."/>
            <person name="Wernery U."/>
            <person name="Woo P.C.Y."/>
        </authorList>
    </citation>
    <scope>NUCLEOTIDE SEQUENCE [LARGE SCALE GENOMIC DNA]</scope>
    <source>
        <strain evidence="6">KCTC 22644</strain>
    </source>
</reference>
<evidence type="ECO:0000256" key="3">
    <source>
        <dbReference type="ARBA" id="ARBA00023163"/>
    </source>
</evidence>
<evidence type="ECO:0000256" key="1">
    <source>
        <dbReference type="ARBA" id="ARBA00023015"/>
    </source>
</evidence>
<dbReference type="SUPFAM" id="SSF53822">
    <property type="entry name" value="Periplasmic binding protein-like I"/>
    <property type="match status" value="1"/>
</dbReference>
<proteinExistence type="predicted"/>
<evidence type="ECO:0000259" key="4">
    <source>
        <dbReference type="PROSITE" id="PS50932"/>
    </source>
</evidence>
<keyword evidence="3" id="KW-0804">Transcription</keyword>
<dbReference type="Pfam" id="PF00532">
    <property type="entry name" value="Peripla_BP_1"/>
    <property type="match status" value="1"/>
</dbReference>
<protein>
    <submittedName>
        <fullName evidence="5">LacI family transcriptional regulator</fullName>
    </submittedName>
</protein>
<evidence type="ECO:0000256" key="2">
    <source>
        <dbReference type="ARBA" id="ARBA00023125"/>
    </source>
</evidence>
<dbReference type="RefSeq" id="WP_109189330.1">
    <property type="nucleotide sequence ID" value="NZ_BMYA01000002.1"/>
</dbReference>
<dbReference type="InterPro" id="IPR028082">
    <property type="entry name" value="Peripla_BP_I"/>
</dbReference>
<dbReference type="Gene3D" id="3.40.50.2300">
    <property type="match status" value="2"/>
</dbReference>
<evidence type="ECO:0000313" key="6">
    <source>
        <dbReference type="Proteomes" id="UP000245020"/>
    </source>
</evidence>
<dbReference type="SMART" id="SM00354">
    <property type="entry name" value="HTH_LACI"/>
    <property type="match status" value="1"/>
</dbReference>
<dbReference type="InterPro" id="IPR010982">
    <property type="entry name" value="Lambda_DNA-bd_dom_sf"/>
</dbReference>
<dbReference type="CDD" id="cd06267">
    <property type="entry name" value="PBP1_LacI_sugar_binding-like"/>
    <property type="match status" value="1"/>
</dbReference>
<keyword evidence="6" id="KW-1185">Reference proteome</keyword>
<dbReference type="CDD" id="cd01392">
    <property type="entry name" value="HTH_LacI"/>
    <property type="match status" value="1"/>
</dbReference>
<keyword evidence="1" id="KW-0805">Transcription regulation</keyword>
<sequence length="338" mass="38272">MPKNTRSQKRPSSVDVARLAKVSQATVSRVLNHPEKVEATTRERVYAAITQLGYVPNQNARQLVSGRSNVITLISGPLENPFFVDSTAAIVEHATERGYKVNILFANDIDIHEIYKLALAQRPDGLIMSCILYDDPIFEQLKELNIPFISFNRRHQEKLNYVEFDNFLAGRMVCQWLKMKGYQSLFWVGGNLKASTFLYRFNGFIETYRQLYLADLTSDIIYQAEHLDEEILLSQIMQWYAQTPGKKAIAAATDSIALQLLSLLKNKGIHCPEEIGIMGIDNVELAQHAYIELTTVGTSHNLGEVAIKLLIDQIEMHDTQNIAITLQPEVFDRGTLRS</sequence>